<dbReference type="OrthoDB" id="6740080at2759"/>
<dbReference type="EMBL" id="OU898284">
    <property type="protein sequence ID" value="CAG9840378.1"/>
    <property type="molecule type" value="Genomic_DNA"/>
</dbReference>
<reference evidence="1" key="1">
    <citation type="submission" date="2022-01" db="EMBL/GenBank/DDBJ databases">
        <authorList>
            <person name="King R."/>
        </authorList>
    </citation>
    <scope>NUCLEOTIDE SEQUENCE</scope>
</reference>
<gene>
    <name evidence="1" type="ORF">DIABBA_LOCUS13025</name>
</gene>
<evidence type="ECO:0000313" key="2">
    <source>
        <dbReference type="Proteomes" id="UP001153709"/>
    </source>
</evidence>
<organism evidence="1 2">
    <name type="scientific">Diabrotica balteata</name>
    <name type="common">Banded cucumber beetle</name>
    <dbReference type="NCBI Taxonomy" id="107213"/>
    <lineage>
        <taxon>Eukaryota</taxon>
        <taxon>Metazoa</taxon>
        <taxon>Ecdysozoa</taxon>
        <taxon>Arthropoda</taxon>
        <taxon>Hexapoda</taxon>
        <taxon>Insecta</taxon>
        <taxon>Pterygota</taxon>
        <taxon>Neoptera</taxon>
        <taxon>Endopterygota</taxon>
        <taxon>Coleoptera</taxon>
        <taxon>Polyphaga</taxon>
        <taxon>Cucujiformia</taxon>
        <taxon>Chrysomeloidea</taxon>
        <taxon>Chrysomelidae</taxon>
        <taxon>Galerucinae</taxon>
        <taxon>Diabroticina</taxon>
        <taxon>Diabroticites</taxon>
        <taxon>Diabrotica</taxon>
    </lineage>
</organism>
<dbReference type="Proteomes" id="UP001153709">
    <property type="component" value="Chromosome 9"/>
</dbReference>
<proteinExistence type="predicted"/>
<protein>
    <submittedName>
        <fullName evidence="1">Uncharacterized protein</fullName>
    </submittedName>
</protein>
<keyword evidence="2" id="KW-1185">Reference proteome</keyword>
<sequence length="190" mass="21992">MYRGKFILEDLCTKKNVLDDCSRSLAENENNQLKASTLVSCIIHYLEENCVTDSKTPVVIYYDGYGYQNRNNILANALLNFAIKHNVLVFEKYLEPGHSQMECDSVHSMIDRRLENKEIHLPSDYASITDQAMKGTKPYRVKILDHTFFKDHSSSNHMRYSSIRPGRKAYDPTITDIRYIKYDPVGTIEI</sequence>
<dbReference type="AlphaFoldDB" id="A0A9N9XG77"/>
<evidence type="ECO:0000313" key="1">
    <source>
        <dbReference type="EMBL" id="CAG9840378.1"/>
    </source>
</evidence>
<name>A0A9N9XG77_DIABA</name>
<accession>A0A9N9XG77</accession>